<evidence type="ECO:0000313" key="9">
    <source>
        <dbReference type="Proteomes" id="UP000007798"/>
    </source>
</evidence>
<keyword evidence="4" id="KW-0805">Transcription regulation</keyword>
<dbReference type="EMBL" id="CH963846">
    <property type="protein sequence ID" value="EDW72476.1"/>
    <property type="molecule type" value="Genomic_DNA"/>
</dbReference>
<dbReference type="EC" id="2.3.2.27" evidence="2"/>
<dbReference type="InterPro" id="IPR058745">
    <property type="entry name" value="PWI_Topors"/>
</dbReference>
<feature type="region of interest" description="Disordered" evidence="6">
    <location>
        <begin position="281"/>
        <end position="302"/>
    </location>
</feature>
<dbReference type="InParanoid" id="B4MK37"/>
<dbReference type="GO" id="GO:0061630">
    <property type="term" value="F:ubiquitin protein ligase activity"/>
    <property type="evidence" value="ECO:0007669"/>
    <property type="project" value="UniProtKB-EC"/>
</dbReference>
<evidence type="ECO:0000256" key="6">
    <source>
        <dbReference type="SAM" id="MobiDB-lite"/>
    </source>
</evidence>
<evidence type="ECO:0000256" key="3">
    <source>
        <dbReference type="ARBA" id="ARBA00022679"/>
    </source>
</evidence>
<name>B4MK37_DROWI</name>
<evidence type="ECO:0000256" key="1">
    <source>
        <dbReference type="ARBA" id="ARBA00000900"/>
    </source>
</evidence>
<evidence type="ECO:0000256" key="4">
    <source>
        <dbReference type="ARBA" id="ARBA00023015"/>
    </source>
</evidence>
<evidence type="ECO:0000256" key="5">
    <source>
        <dbReference type="ARBA" id="ARBA00023163"/>
    </source>
</evidence>
<feature type="domain" description="Topors PWI-like" evidence="7">
    <location>
        <begin position="37"/>
        <end position="112"/>
    </location>
</feature>
<organism evidence="8 9">
    <name type="scientific">Drosophila willistoni</name>
    <name type="common">Fruit fly</name>
    <dbReference type="NCBI Taxonomy" id="7260"/>
    <lineage>
        <taxon>Eukaryota</taxon>
        <taxon>Metazoa</taxon>
        <taxon>Ecdysozoa</taxon>
        <taxon>Arthropoda</taxon>
        <taxon>Hexapoda</taxon>
        <taxon>Insecta</taxon>
        <taxon>Pterygota</taxon>
        <taxon>Neoptera</taxon>
        <taxon>Endopterygota</taxon>
        <taxon>Diptera</taxon>
        <taxon>Brachycera</taxon>
        <taxon>Muscomorpha</taxon>
        <taxon>Ephydroidea</taxon>
        <taxon>Drosophilidae</taxon>
        <taxon>Drosophila</taxon>
        <taxon>Sophophora</taxon>
    </lineage>
</organism>
<dbReference type="PhylomeDB" id="B4MK37"/>
<dbReference type="Proteomes" id="UP000007798">
    <property type="component" value="Unassembled WGS sequence"/>
</dbReference>
<dbReference type="HOGENOM" id="CLU_837507_0_0_1"/>
<comment type="catalytic activity">
    <reaction evidence="1">
        <text>S-ubiquitinyl-[E2 ubiquitin-conjugating enzyme]-L-cysteine + [acceptor protein]-L-lysine = [E2 ubiquitin-conjugating enzyme]-L-cysteine + N(6)-ubiquitinyl-[acceptor protein]-L-lysine.</text>
        <dbReference type="EC" id="2.3.2.27"/>
    </reaction>
</comment>
<dbReference type="AlphaFoldDB" id="B4MK37"/>
<gene>
    <name evidence="8" type="primary">Dwil\GK20935</name>
    <name evidence="8" type="ORF">Dwil_GK20935</name>
</gene>
<dbReference type="eggNOG" id="KOG4430">
    <property type="taxonomic scope" value="Eukaryota"/>
</dbReference>
<keyword evidence="3" id="KW-0808">Transferase</keyword>
<dbReference type="PANTHER" id="PTHR46077">
    <property type="entry name" value="E3 UBIQUITIN-PROTEIN LIGASE TOPORS"/>
    <property type="match status" value="1"/>
</dbReference>
<accession>B4MK37</accession>
<evidence type="ECO:0000259" key="7">
    <source>
        <dbReference type="Pfam" id="PF26084"/>
    </source>
</evidence>
<proteinExistence type="predicted"/>
<protein>
    <recommendedName>
        <fullName evidence="2">RING-type E3 ubiquitin transferase</fullName>
        <ecNumber evidence="2">2.3.2.27</ecNumber>
    </recommendedName>
</protein>
<reference evidence="8 9" key="1">
    <citation type="journal article" date="2007" name="Nature">
        <title>Evolution of genes and genomes on the Drosophila phylogeny.</title>
        <authorList>
            <consortium name="Drosophila 12 Genomes Consortium"/>
            <person name="Clark A.G."/>
            <person name="Eisen M.B."/>
            <person name="Smith D.R."/>
            <person name="Bergman C.M."/>
            <person name="Oliver B."/>
            <person name="Markow T.A."/>
            <person name="Kaufman T.C."/>
            <person name="Kellis M."/>
            <person name="Gelbart W."/>
            <person name="Iyer V.N."/>
            <person name="Pollard D.A."/>
            <person name="Sackton T.B."/>
            <person name="Larracuente A.M."/>
            <person name="Singh N.D."/>
            <person name="Abad J.P."/>
            <person name="Abt D.N."/>
            <person name="Adryan B."/>
            <person name="Aguade M."/>
            <person name="Akashi H."/>
            <person name="Anderson W.W."/>
            <person name="Aquadro C.F."/>
            <person name="Ardell D.H."/>
            <person name="Arguello R."/>
            <person name="Artieri C.G."/>
            <person name="Barbash D.A."/>
            <person name="Barker D."/>
            <person name="Barsanti P."/>
            <person name="Batterham P."/>
            <person name="Batzoglou S."/>
            <person name="Begun D."/>
            <person name="Bhutkar A."/>
            <person name="Blanco E."/>
            <person name="Bosak S.A."/>
            <person name="Bradley R.K."/>
            <person name="Brand A.D."/>
            <person name="Brent M.R."/>
            <person name="Brooks A.N."/>
            <person name="Brown R.H."/>
            <person name="Butlin R.K."/>
            <person name="Caggese C."/>
            <person name="Calvi B.R."/>
            <person name="Bernardo de Carvalho A."/>
            <person name="Caspi A."/>
            <person name="Castrezana S."/>
            <person name="Celniker S.E."/>
            <person name="Chang J.L."/>
            <person name="Chapple C."/>
            <person name="Chatterji S."/>
            <person name="Chinwalla A."/>
            <person name="Civetta A."/>
            <person name="Clifton S.W."/>
            <person name="Comeron J.M."/>
            <person name="Costello J.C."/>
            <person name="Coyne J.A."/>
            <person name="Daub J."/>
            <person name="David R.G."/>
            <person name="Delcher A.L."/>
            <person name="Delehaunty K."/>
            <person name="Do C.B."/>
            <person name="Ebling H."/>
            <person name="Edwards K."/>
            <person name="Eickbush T."/>
            <person name="Evans J.D."/>
            <person name="Filipski A."/>
            <person name="Findeiss S."/>
            <person name="Freyhult E."/>
            <person name="Fulton L."/>
            <person name="Fulton R."/>
            <person name="Garcia A.C."/>
            <person name="Gardiner A."/>
            <person name="Garfield D.A."/>
            <person name="Garvin B.E."/>
            <person name="Gibson G."/>
            <person name="Gilbert D."/>
            <person name="Gnerre S."/>
            <person name="Godfrey J."/>
            <person name="Good R."/>
            <person name="Gotea V."/>
            <person name="Gravely B."/>
            <person name="Greenberg A.J."/>
            <person name="Griffiths-Jones S."/>
            <person name="Gross S."/>
            <person name="Guigo R."/>
            <person name="Gustafson E.A."/>
            <person name="Haerty W."/>
            <person name="Hahn M.W."/>
            <person name="Halligan D.L."/>
            <person name="Halpern A.L."/>
            <person name="Halter G.M."/>
            <person name="Han M.V."/>
            <person name="Heger A."/>
            <person name="Hillier L."/>
            <person name="Hinrichs A.S."/>
            <person name="Holmes I."/>
            <person name="Hoskins R.A."/>
            <person name="Hubisz M.J."/>
            <person name="Hultmark D."/>
            <person name="Huntley M.A."/>
            <person name="Jaffe D.B."/>
            <person name="Jagadeeshan S."/>
            <person name="Jeck W.R."/>
            <person name="Johnson J."/>
            <person name="Jones C.D."/>
            <person name="Jordan W.C."/>
            <person name="Karpen G.H."/>
            <person name="Kataoka E."/>
            <person name="Keightley P.D."/>
            <person name="Kheradpour P."/>
            <person name="Kirkness E.F."/>
            <person name="Koerich L.B."/>
            <person name="Kristiansen K."/>
            <person name="Kudrna D."/>
            <person name="Kulathinal R.J."/>
            <person name="Kumar S."/>
            <person name="Kwok R."/>
            <person name="Lander E."/>
            <person name="Langley C.H."/>
            <person name="Lapoint R."/>
            <person name="Lazzaro B.P."/>
            <person name="Lee S.J."/>
            <person name="Levesque L."/>
            <person name="Li R."/>
            <person name="Lin C.F."/>
            <person name="Lin M.F."/>
            <person name="Lindblad-Toh K."/>
            <person name="Llopart A."/>
            <person name="Long M."/>
            <person name="Low L."/>
            <person name="Lozovsky E."/>
            <person name="Lu J."/>
            <person name="Luo M."/>
            <person name="Machado C.A."/>
            <person name="Makalowski W."/>
            <person name="Marzo M."/>
            <person name="Matsuda M."/>
            <person name="Matzkin L."/>
            <person name="McAllister B."/>
            <person name="McBride C.S."/>
            <person name="McKernan B."/>
            <person name="McKernan K."/>
            <person name="Mendez-Lago M."/>
            <person name="Minx P."/>
            <person name="Mollenhauer M.U."/>
            <person name="Montooth K."/>
            <person name="Mount S.M."/>
            <person name="Mu X."/>
            <person name="Myers E."/>
            <person name="Negre B."/>
            <person name="Newfeld S."/>
            <person name="Nielsen R."/>
            <person name="Noor M.A."/>
            <person name="O'Grady P."/>
            <person name="Pachter L."/>
            <person name="Papaceit M."/>
            <person name="Parisi M.J."/>
            <person name="Parisi M."/>
            <person name="Parts L."/>
            <person name="Pedersen J.S."/>
            <person name="Pesole G."/>
            <person name="Phillippy A.M."/>
            <person name="Ponting C.P."/>
            <person name="Pop M."/>
            <person name="Porcelli D."/>
            <person name="Powell J.R."/>
            <person name="Prohaska S."/>
            <person name="Pruitt K."/>
            <person name="Puig M."/>
            <person name="Quesneville H."/>
            <person name="Ram K.R."/>
            <person name="Rand D."/>
            <person name="Rasmussen M.D."/>
            <person name="Reed L.K."/>
            <person name="Reenan R."/>
            <person name="Reily A."/>
            <person name="Remington K.A."/>
            <person name="Rieger T.T."/>
            <person name="Ritchie M.G."/>
            <person name="Robin C."/>
            <person name="Rogers Y.H."/>
            <person name="Rohde C."/>
            <person name="Rozas J."/>
            <person name="Rubenfield M.J."/>
            <person name="Ruiz A."/>
            <person name="Russo S."/>
            <person name="Salzberg S.L."/>
            <person name="Sanchez-Gracia A."/>
            <person name="Saranga D.J."/>
            <person name="Sato H."/>
            <person name="Schaeffer S.W."/>
            <person name="Schatz M.C."/>
            <person name="Schlenke T."/>
            <person name="Schwartz R."/>
            <person name="Segarra C."/>
            <person name="Singh R.S."/>
            <person name="Sirot L."/>
            <person name="Sirota M."/>
            <person name="Sisneros N.B."/>
            <person name="Smith C.D."/>
            <person name="Smith T.F."/>
            <person name="Spieth J."/>
            <person name="Stage D.E."/>
            <person name="Stark A."/>
            <person name="Stephan W."/>
            <person name="Strausberg R.L."/>
            <person name="Strempel S."/>
            <person name="Sturgill D."/>
            <person name="Sutton G."/>
            <person name="Sutton G.G."/>
            <person name="Tao W."/>
            <person name="Teichmann S."/>
            <person name="Tobari Y.N."/>
            <person name="Tomimura Y."/>
            <person name="Tsolas J.M."/>
            <person name="Valente V.L."/>
            <person name="Venter E."/>
            <person name="Venter J.C."/>
            <person name="Vicario S."/>
            <person name="Vieira F.G."/>
            <person name="Vilella A.J."/>
            <person name="Villasante A."/>
            <person name="Walenz B."/>
            <person name="Wang J."/>
            <person name="Wasserman M."/>
            <person name="Watts T."/>
            <person name="Wilson D."/>
            <person name="Wilson R.K."/>
            <person name="Wing R.A."/>
            <person name="Wolfner M.F."/>
            <person name="Wong A."/>
            <person name="Wong G.K."/>
            <person name="Wu C.I."/>
            <person name="Wu G."/>
            <person name="Yamamoto D."/>
            <person name="Yang H.P."/>
            <person name="Yang S.P."/>
            <person name="Yorke J.A."/>
            <person name="Yoshida K."/>
            <person name="Zdobnov E."/>
            <person name="Zhang P."/>
            <person name="Zhang Y."/>
            <person name="Zimin A.V."/>
            <person name="Baldwin J."/>
            <person name="Abdouelleil A."/>
            <person name="Abdulkadir J."/>
            <person name="Abebe A."/>
            <person name="Abera B."/>
            <person name="Abreu J."/>
            <person name="Acer S.C."/>
            <person name="Aftuck L."/>
            <person name="Alexander A."/>
            <person name="An P."/>
            <person name="Anderson E."/>
            <person name="Anderson S."/>
            <person name="Arachi H."/>
            <person name="Azer M."/>
            <person name="Bachantsang P."/>
            <person name="Barry A."/>
            <person name="Bayul T."/>
            <person name="Berlin A."/>
            <person name="Bessette D."/>
            <person name="Bloom T."/>
            <person name="Blye J."/>
            <person name="Boguslavskiy L."/>
            <person name="Bonnet C."/>
            <person name="Boukhgalter B."/>
            <person name="Bourzgui I."/>
            <person name="Brown A."/>
            <person name="Cahill P."/>
            <person name="Channer S."/>
            <person name="Cheshatsang Y."/>
            <person name="Chuda L."/>
            <person name="Citroen M."/>
            <person name="Collymore A."/>
            <person name="Cooke P."/>
            <person name="Costello M."/>
            <person name="D'Aco K."/>
            <person name="Daza R."/>
            <person name="De Haan G."/>
            <person name="DeGray S."/>
            <person name="DeMaso C."/>
            <person name="Dhargay N."/>
            <person name="Dooley K."/>
            <person name="Dooley E."/>
            <person name="Doricent M."/>
            <person name="Dorje P."/>
            <person name="Dorjee K."/>
            <person name="Dupes A."/>
            <person name="Elong R."/>
            <person name="Falk J."/>
            <person name="Farina A."/>
            <person name="Faro S."/>
            <person name="Ferguson D."/>
            <person name="Fisher S."/>
            <person name="Foley C.D."/>
            <person name="Franke A."/>
            <person name="Friedrich D."/>
            <person name="Gadbois L."/>
            <person name="Gearin G."/>
            <person name="Gearin C.R."/>
            <person name="Giannoukos G."/>
            <person name="Goode T."/>
            <person name="Graham J."/>
            <person name="Grandbois E."/>
            <person name="Grewal S."/>
            <person name="Gyaltsen K."/>
            <person name="Hafez N."/>
            <person name="Hagos B."/>
            <person name="Hall J."/>
            <person name="Henson C."/>
            <person name="Hollinger A."/>
            <person name="Honan T."/>
            <person name="Huard M.D."/>
            <person name="Hughes L."/>
            <person name="Hurhula B."/>
            <person name="Husby M.E."/>
            <person name="Kamat A."/>
            <person name="Kanga B."/>
            <person name="Kashin S."/>
            <person name="Khazanovich D."/>
            <person name="Kisner P."/>
            <person name="Lance K."/>
            <person name="Lara M."/>
            <person name="Lee W."/>
            <person name="Lennon N."/>
            <person name="Letendre F."/>
            <person name="LeVine R."/>
            <person name="Lipovsky A."/>
            <person name="Liu X."/>
            <person name="Liu J."/>
            <person name="Liu S."/>
            <person name="Lokyitsang T."/>
            <person name="Lokyitsang Y."/>
            <person name="Lubonja R."/>
            <person name="Lui A."/>
            <person name="MacDonald P."/>
            <person name="Magnisalis V."/>
            <person name="Maru K."/>
            <person name="Matthews C."/>
            <person name="McCusker W."/>
            <person name="McDonough S."/>
            <person name="Mehta T."/>
            <person name="Meldrim J."/>
            <person name="Meneus L."/>
            <person name="Mihai O."/>
            <person name="Mihalev A."/>
            <person name="Mihova T."/>
            <person name="Mittelman R."/>
            <person name="Mlenga V."/>
            <person name="Montmayeur A."/>
            <person name="Mulrain L."/>
            <person name="Navidi A."/>
            <person name="Naylor J."/>
            <person name="Negash T."/>
            <person name="Nguyen T."/>
            <person name="Nguyen N."/>
            <person name="Nicol R."/>
            <person name="Norbu C."/>
            <person name="Norbu N."/>
            <person name="Novod N."/>
            <person name="O'Neill B."/>
            <person name="Osman S."/>
            <person name="Markiewicz E."/>
            <person name="Oyono O.L."/>
            <person name="Patti C."/>
            <person name="Phunkhang P."/>
            <person name="Pierre F."/>
            <person name="Priest M."/>
            <person name="Raghuraman S."/>
            <person name="Rege F."/>
            <person name="Reyes R."/>
            <person name="Rise C."/>
            <person name="Rogov P."/>
            <person name="Ross K."/>
            <person name="Ryan E."/>
            <person name="Settipalli S."/>
            <person name="Shea T."/>
            <person name="Sherpa N."/>
            <person name="Shi L."/>
            <person name="Shih D."/>
            <person name="Sparrow T."/>
            <person name="Spaulding J."/>
            <person name="Stalker J."/>
            <person name="Stange-Thomann N."/>
            <person name="Stavropoulos S."/>
            <person name="Stone C."/>
            <person name="Strader C."/>
            <person name="Tesfaye S."/>
            <person name="Thomson T."/>
            <person name="Thoulutsang Y."/>
            <person name="Thoulutsang D."/>
            <person name="Topham K."/>
            <person name="Topping I."/>
            <person name="Tsamla T."/>
            <person name="Vassiliev H."/>
            <person name="Vo A."/>
            <person name="Wangchuk T."/>
            <person name="Wangdi T."/>
            <person name="Weiand M."/>
            <person name="Wilkinson J."/>
            <person name="Wilson A."/>
            <person name="Yadav S."/>
            <person name="Young G."/>
            <person name="Yu Q."/>
            <person name="Zembek L."/>
            <person name="Zhong D."/>
            <person name="Zimmer A."/>
            <person name="Zwirko Z."/>
            <person name="Jaffe D.B."/>
            <person name="Alvarez P."/>
            <person name="Brockman W."/>
            <person name="Butler J."/>
            <person name="Chin C."/>
            <person name="Gnerre S."/>
            <person name="Grabherr M."/>
            <person name="Kleber M."/>
            <person name="Mauceli E."/>
            <person name="MacCallum I."/>
        </authorList>
    </citation>
    <scope>NUCLEOTIDE SEQUENCE [LARGE SCALE GENOMIC DNA]</scope>
    <source>
        <strain evidence="9">Tucson 14030-0811.24</strain>
    </source>
</reference>
<dbReference type="OrthoDB" id="365379at2759"/>
<dbReference type="GO" id="GO:0000209">
    <property type="term" value="P:protein polyubiquitination"/>
    <property type="evidence" value="ECO:0007669"/>
    <property type="project" value="TreeGrafter"/>
</dbReference>
<evidence type="ECO:0000313" key="8">
    <source>
        <dbReference type="EMBL" id="EDW72476.1"/>
    </source>
</evidence>
<dbReference type="KEGG" id="dwi:6638498"/>
<dbReference type="GO" id="GO:0006513">
    <property type="term" value="P:protein monoubiquitination"/>
    <property type="evidence" value="ECO:0007669"/>
    <property type="project" value="TreeGrafter"/>
</dbReference>
<dbReference type="Pfam" id="PF26084">
    <property type="entry name" value="PWI_Topors"/>
    <property type="match status" value="1"/>
</dbReference>
<dbReference type="STRING" id="7260.B4MK37"/>
<sequence>MSSRYKIYWRIYIYANSLYSLPSGSKGGYREWNPLVYRRGSFELHRIMVWVYRDLSVLLRNSKRKMKHAYDTIFDLLPLCSMKNEEFSKCLAVYLEDKTYHFVHELINFARSPYDDLISYECNVQYCTPIKVGPTMADIAGITQAEGDLHSFVEFSRRINDDDCSGFEADLEELDEENDEWLHQQTRIIAAAAAAAAAAAVASHHVPPITPQVNVNQSPPYTDNLEYEMFIEQARLQHISRTEDDMNGIFVPNLSLGGAGVAAGPGAGVAAGPGVGAGPAPVADAMSAPPIPPPRPITVRRPQLGRRINRRDREVGNLNWPMGQHSFSHPPL</sequence>
<keyword evidence="5" id="KW-0804">Transcription</keyword>
<dbReference type="PANTHER" id="PTHR46077:SF1">
    <property type="entry name" value="TOP1 BINDING ARGININE_SERINE RICH PROTEIN, E3 UBIQUITIN LIGASE"/>
    <property type="match status" value="1"/>
</dbReference>
<keyword evidence="9" id="KW-1185">Reference proteome</keyword>
<evidence type="ECO:0000256" key="2">
    <source>
        <dbReference type="ARBA" id="ARBA00012483"/>
    </source>
</evidence>